<evidence type="ECO:0000256" key="6">
    <source>
        <dbReference type="ARBA" id="ARBA00022679"/>
    </source>
</evidence>
<evidence type="ECO:0000313" key="13">
    <source>
        <dbReference type="EMBL" id="PSK89343.1"/>
    </source>
</evidence>
<dbReference type="CDD" id="cd13959">
    <property type="entry name" value="PT_UbiA_COQ2"/>
    <property type="match status" value="1"/>
</dbReference>
<protein>
    <recommendedName>
        <fullName evidence="11">4-hydroxybenzoate polyprenyltransferase</fullName>
        <ecNumber evidence="11">2.5.1.39</ecNumber>
    </recommendedName>
</protein>
<dbReference type="RefSeq" id="WP_245882141.1">
    <property type="nucleotide sequence ID" value="NZ_PYGD01000012.1"/>
</dbReference>
<evidence type="ECO:0000256" key="11">
    <source>
        <dbReference type="ARBA" id="ARBA00034524"/>
    </source>
</evidence>
<dbReference type="FunFam" id="1.10.357.140:FF:000008">
    <property type="entry name" value="4-hydroxybenzoate octaprenyltransferase"/>
    <property type="match status" value="1"/>
</dbReference>
<sequence>MAQTTVPAMPQHSNVVQKYLSLVKFSHTVFALPFALIGFTLAVAYDHQTFRWSLLGLMLLCMVFARSAAMAFNRYLDRRFDALNPRTAQREIPAGAIKPQHALIFTIVCCVLFVLTTALINPLCLYLSPIALFVILFYSFTKRFTALCHLVLGVGLALAPIGAYLAVTGYFDFLPLFFSFTVLTWVSGFDIIYALQDQDFDKGQKLHSIPAALGTRNALRVSNALHFFSALFVIGAGIFAQFGILYWIGTAVFTGLLIYQHILVKPNDLSKVNMAFANTNGIASIVFAIFTILELVL</sequence>
<evidence type="ECO:0000256" key="2">
    <source>
        <dbReference type="ARBA" id="ARBA00004141"/>
    </source>
</evidence>
<dbReference type="Proteomes" id="UP000240572">
    <property type="component" value="Unassembled WGS sequence"/>
</dbReference>
<evidence type="ECO:0000256" key="8">
    <source>
        <dbReference type="ARBA" id="ARBA00022692"/>
    </source>
</evidence>
<comment type="similarity">
    <text evidence="3">Belongs to the UbiA prenyltransferase family.</text>
</comment>
<dbReference type="InterPro" id="IPR000537">
    <property type="entry name" value="UbiA_prenyltransferase"/>
</dbReference>
<dbReference type="GO" id="GO:0005886">
    <property type="term" value="C:plasma membrane"/>
    <property type="evidence" value="ECO:0007669"/>
    <property type="project" value="TreeGrafter"/>
</dbReference>
<dbReference type="GO" id="GO:0006744">
    <property type="term" value="P:ubiquinone biosynthetic process"/>
    <property type="evidence" value="ECO:0007669"/>
    <property type="project" value="UniProtKB-KW"/>
</dbReference>
<proteinExistence type="inferred from homology"/>
<feature type="transmembrane region" description="Helical" evidence="12">
    <location>
        <begin position="173"/>
        <end position="196"/>
    </location>
</feature>
<keyword evidence="8 12" id="KW-0812">Transmembrane</keyword>
<evidence type="ECO:0000256" key="5">
    <source>
        <dbReference type="ARBA" id="ARBA00022519"/>
    </source>
</evidence>
<feature type="transmembrane region" description="Helical" evidence="12">
    <location>
        <begin position="52"/>
        <end position="72"/>
    </location>
</feature>
<dbReference type="FunFam" id="1.20.120.1780:FF:000001">
    <property type="entry name" value="4-hydroxybenzoate octaprenyltransferase"/>
    <property type="match status" value="1"/>
</dbReference>
<dbReference type="PANTHER" id="PTHR11048">
    <property type="entry name" value="PRENYLTRANSFERASES"/>
    <property type="match status" value="1"/>
</dbReference>
<evidence type="ECO:0000256" key="3">
    <source>
        <dbReference type="ARBA" id="ARBA00005985"/>
    </source>
</evidence>
<keyword evidence="10 12" id="KW-0472">Membrane</keyword>
<accession>A0A2P8CWI8</accession>
<comment type="caution">
    <text evidence="13">The sequence shown here is derived from an EMBL/GenBank/DDBJ whole genome shotgun (WGS) entry which is preliminary data.</text>
</comment>
<organism evidence="13 14">
    <name type="scientific">Taibaiella chishuiensis</name>
    <dbReference type="NCBI Taxonomy" id="1434707"/>
    <lineage>
        <taxon>Bacteria</taxon>
        <taxon>Pseudomonadati</taxon>
        <taxon>Bacteroidota</taxon>
        <taxon>Chitinophagia</taxon>
        <taxon>Chitinophagales</taxon>
        <taxon>Chitinophagaceae</taxon>
        <taxon>Taibaiella</taxon>
    </lineage>
</organism>
<dbReference type="Gene3D" id="1.10.357.140">
    <property type="entry name" value="UbiA prenyltransferase"/>
    <property type="match status" value="1"/>
</dbReference>
<evidence type="ECO:0000256" key="4">
    <source>
        <dbReference type="ARBA" id="ARBA00022475"/>
    </source>
</evidence>
<keyword evidence="7" id="KW-0831">Ubiquinone biosynthesis</keyword>
<evidence type="ECO:0000256" key="12">
    <source>
        <dbReference type="SAM" id="Phobius"/>
    </source>
</evidence>
<feature type="transmembrane region" description="Helical" evidence="12">
    <location>
        <begin position="104"/>
        <end position="137"/>
    </location>
</feature>
<evidence type="ECO:0000256" key="1">
    <source>
        <dbReference type="ARBA" id="ARBA00001946"/>
    </source>
</evidence>
<feature type="transmembrane region" description="Helical" evidence="12">
    <location>
        <begin position="25"/>
        <end position="45"/>
    </location>
</feature>
<dbReference type="EC" id="2.5.1.39" evidence="11"/>
<dbReference type="PANTHER" id="PTHR11048:SF28">
    <property type="entry name" value="4-HYDROXYBENZOATE POLYPRENYLTRANSFERASE, MITOCHONDRIAL"/>
    <property type="match status" value="1"/>
</dbReference>
<dbReference type="AlphaFoldDB" id="A0A2P8CWI8"/>
<dbReference type="Gene3D" id="1.20.120.1780">
    <property type="entry name" value="UbiA prenyltransferase"/>
    <property type="match status" value="1"/>
</dbReference>
<reference evidence="13 14" key="1">
    <citation type="submission" date="2018-03" db="EMBL/GenBank/DDBJ databases">
        <title>Genomic Encyclopedia of Type Strains, Phase III (KMG-III): the genomes of soil and plant-associated and newly described type strains.</title>
        <authorList>
            <person name="Whitman W."/>
        </authorList>
    </citation>
    <scope>NUCLEOTIDE SEQUENCE [LARGE SCALE GENOMIC DNA]</scope>
    <source>
        <strain evidence="13 14">CGMCC 1.12700</strain>
    </source>
</reference>
<evidence type="ECO:0000256" key="9">
    <source>
        <dbReference type="ARBA" id="ARBA00022989"/>
    </source>
</evidence>
<dbReference type="InterPro" id="IPR039653">
    <property type="entry name" value="Prenyltransferase"/>
</dbReference>
<keyword evidence="9 12" id="KW-1133">Transmembrane helix</keyword>
<keyword evidence="5" id="KW-0997">Cell inner membrane</keyword>
<evidence type="ECO:0000313" key="14">
    <source>
        <dbReference type="Proteomes" id="UP000240572"/>
    </source>
</evidence>
<dbReference type="InterPro" id="IPR044878">
    <property type="entry name" value="UbiA_sf"/>
</dbReference>
<feature type="transmembrane region" description="Helical" evidence="12">
    <location>
        <begin position="244"/>
        <end position="263"/>
    </location>
</feature>
<keyword evidence="4" id="KW-1003">Cell membrane</keyword>
<evidence type="ECO:0000256" key="10">
    <source>
        <dbReference type="ARBA" id="ARBA00023136"/>
    </source>
</evidence>
<evidence type="ECO:0000256" key="7">
    <source>
        <dbReference type="ARBA" id="ARBA00022688"/>
    </source>
</evidence>
<gene>
    <name evidence="13" type="ORF">B0I18_112145</name>
</gene>
<feature type="transmembrane region" description="Helical" evidence="12">
    <location>
        <begin position="144"/>
        <end position="167"/>
    </location>
</feature>
<dbReference type="NCBIfam" id="TIGR01475">
    <property type="entry name" value="ubiA_other"/>
    <property type="match status" value="1"/>
</dbReference>
<comment type="cofactor">
    <cofactor evidence="1">
        <name>Mg(2+)</name>
        <dbReference type="ChEBI" id="CHEBI:18420"/>
    </cofactor>
</comment>
<keyword evidence="14" id="KW-1185">Reference proteome</keyword>
<keyword evidence="6 13" id="KW-0808">Transferase</keyword>
<comment type="subcellular location">
    <subcellularLocation>
        <location evidence="2">Membrane</location>
        <topology evidence="2">Multi-pass membrane protein</topology>
    </subcellularLocation>
</comment>
<name>A0A2P8CWI8_9BACT</name>
<dbReference type="Pfam" id="PF01040">
    <property type="entry name" value="UbiA"/>
    <property type="match status" value="1"/>
</dbReference>
<feature type="transmembrane region" description="Helical" evidence="12">
    <location>
        <begin position="275"/>
        <end position="296"/>
    </location>
</feature>
<dbReference type="InterPro" id="IPR006371">
    <property type="entry name" value="Polyprenyltransferase_UbiA-li"/>
</dbReference>
<dbReference type="EMBL" id="PYGD01000012">
    <property type="protein sequence ID" value="PSK89343.1"/>
    <property type="molecule type" value="Genomic_DNA"/>
</dbReference>
<dbReference type="GO" id="GO:0008412">
    <property type="term" value="F:4-hydroxybenzoate polyprenyltransferase activity"/>
    <property type="evidence" value="ECO:0007669"/>
    <property type="project" value="UniProtKB-EC"/>
</dbReference>